<accession>A0A5B7D9Z8</accession>
<evidence type="ECO:0000313" key="1">
    <source>
        <dbReference type="EMBL" id="MPC18077.1"/>
    </source>
</evidence>
<protein>
    <submittedName>
        <fullName evidence="1">Uncharacterized protein</fullName>
    </submittedName>
</protein>
<reference evidence="1 2" key="1">
    <citation type="submission" date="2019-05" db="EMBL/GenBank/DDBJ databases">
        <title>Another draft genome of Portunus trituberculatus and its Hox gene families provides insights of decapod evolution.</title>
        <authorList>
            <person name="Jeong J.-H."/>
            <person name="Song I."/>
            <person name="Kim S."/>
            <person name="Choi T."/>
            <person name="Kim D."/>
            <person name="Ryu S."/>
            <person name="Kim W."/>
        </authorList>
    </citation>
    <scope>NUCLEOTIDE SEQUENCE [LARGE SCALE GENOMIC DNA]</scope>
    <source>
        <tissue evidence="1">Muscle</tissue>
    </source>
</reference>
<comment type="caution">
    <text evidence="1">The sequence shown here is derived from an EMBL/GenBank/DDBJ whole genome shotgun (WGS) entry which is preliminary data.</text>
</comment>
<dbReference type="Proteomes" id="UP000324222">
    <property type="component" value="Unassembled WGS sequence"/>
</dbReference>
<gene>
    <name evidence="1" type="ORF">E2C01_010951</name>
</gene>
<keyword evidence="2" id="KW-1185">Reference proteome</keyword>
<organism evidence="1 2">
    <name type="scientific">Portunus trituberculatus</name>
    <name type="common">Swimming crab</name>
    <name type="synonym">Neptunus trituberculatus</name>
    <dbReference type="NCBI Taxonomy" id="210409"/>
    <lineage>
        <taxon>Eukaryota</taxon>
        <taxon>Metazoa</taxon>
        <taxon>Ecdysozoa</taxon>
        <taxon>Arthropoda</taxon>
        <taxon>Crustacea</taxon>
        <taxon>Multicrustacea</taxon>
        <taxon>Malacostraca</taxon>
        <taxon>Eumalacostraca</taxon>
        <taxon>Eucarida</taxon>
        <taxon>Decapoda</taxon>
        <taxon>Pleocyemata</taxon>
        <taxon>Brachyura</taxon>
        <taxon>Eubrachyura</taxon>
        <taxon>Portunoidea</taxon>
        <taxon>Portunidae</taxon>
        <taxon>Portuninae</taxon>
        <taxon>Portunus</taxon>
    </lineage>
</organism>
<evidence type="ECO:0000313" key="2">
    <source>
        <dbReference type="Proteomes" id="UP000324222"/>
    </source>
</evidence>
<dbReference type="AlphaFoldDB" id="A0A5B7D9Z8"/>
<dbReference type="EMBL" id="VSRR010000645">
    <property type="protein sequence ID" value="MPC18077.1"/>
    <property type="molecule type" value="Genomic_DNA"/>
</dbReference>
<name>A0A5B7D9Z8_PORTR</name>
<proteinExistence type="predicted"/>
<sequence length="79" mass="8883">MIQMETLVLEDDYSDSRNSNDSFLKIASAMTENHFIEAVCSSLDGSLCCQTAVYQFLAAGWEGRVWTRWFGSPFCSGRT</sequence>